<dbReference type="InterPro" id="IPR044726">
    <property type="entry name" value="ABCC_6TM_D2"/>
</dbReference>
<dbReference type="GO" id="GO:0016887">
    <property type="term" value="F:ATP hydrolysis activity"/>
    <property type="evidence" value="ECO:0007669"/>
    <property type="project" value="InterPro"/>
</dbReference>
<evidence type="ECO:0000259" key="12">
    <source>
        <dbReference type="PROSITE" id="PS50893"/>
    </source>
</evidence>
<dbReference type="PANTHER" id="PTHR24223">
    <property type="entry name" value="ATP-BINDING CASSETTE SUB-FAMILY C"/>
    <property type="match status" value="1"/>
</dbReference>
<gene>
    <name evidence="14" type="ORF">N7458_008005</name>
</gene>
<feature type="transmembrane region" description="Helical" evidence="11">
    <location>
        <begin position="162"/>
        <end position="179"/>
    </location>
</feature>
<evidence type="ECO:0000256" key="1">
    <source>
        <dbReference type="ARBA" id="ARBA00004651"/>
    </source>
</evidence>
<name>A0AAD6G1E3_9EURO</name>
<dbReference type="InterPro" id="IPR011527">
    <property type="entry name" value="ABC1_TM_dom"/>
</dbReference>
<dbReference type="PROSITE" id="PS50929">
    <property type="entry name" value="ABC_TM1F"/>
    <property type="match status" value="2"/>
</dbReference>
<evidence type="ECO:0000256" key="5">
    <source>
        <dbReference type="ARBA" id="ARBA00022692"/>
    </source>
</evidence>
<protein>
    <submittedName>
        <fullName evidence="14">P-loop containing nucleoside triphosphate hydrolase protein</fullName>
    </submittedName>
</protein>
<feature type="transmembrane region" description="Helical" evidence="11">
    <location>
        <begin position="104"/>
        <end position="120"/>
    </location>
</feature>
<dbReference type="Proteomes" id="UP001213681">
    <property type="component" value="Unassembled WGS sequence"/>
</dbReference>
<comment type="caution">
    <text evidence="14">The sequence shown here is derived from an EMBL/GenBank/DDBJ whole genome shotgun (WGS) entry which is preliminary data.</text>
</comment>
<feature type="transmembrane region" description="Helical" evidence="11">
    <location>
        <begin position="523"/>
        <end position="541"/>
    </location>
</feature>
<dbReference type="FunFam" id="3.40.50.300:FF:000838">
    <property type="entry name" value="ABC multidrug transporter (Eurofung)"/>
    <property type="match status" value="1"/>
</dbReference>
<dbReference type="InterPro" id="IPR044746">
    <property type="entry name" value="ABCC_6TM_D1"/>
</dbReference>
<comment type="subcellular location">
    <subcellularLocation>
        <location evidence="1">Cell membrane</location>
        <topology evidence="1">Multi-pass membrane protein</topology>
    </subcellularLocation>
</comment>
<evidence type="ECO:0000313" key="15">
    <source>
        <dbReference type="Proteomes" id="UP001213681"/>
    </source>
</evidence>
<dbReference type="EMBL" id="JAPVEA010000007">
    <property type="protein sequence ID" value="KAJ5444133.1"/>
    <property type="molecule type" value="Genomic_DNA"/>
</dbReference>
<evidence type="ECO:0000256" key="10">
    <source>
        <dbReference type="ARBA" id="ARBA00023180"/>
    </source>
</evidence>
<dbReference type="Pfam" id="PF00664">
    <property type="entry name" value="ABC_membrane"/>
    <property type="match status" value="2"/>
</dbReference>
<reference evidence="14" key="2">
    <citation type="journal article" date="2023" name="IMA Fungus">
        <title>Comparative genomic study of the Penicillium genus elucidates a diverse pangenome and 15 lateral gene transfer events.</title>
        <authorList>
            <person name="Petersen C."/>
            <person name="Sorensen T."/>
            <person name="Nielsen M.R."/>
            <person name="Sondergaard T.E."/>
            <person name="Sorensen J.L."/>
            <person name="Fitzpatrick D.A."/>
            <person name="Frisvad J.C."/>
            <person name="Nielsen K.L."/>
        </authorList>
    </citation>
    <scope>NUCLEOTIDE SEQUENCE</scope>
    <source>
        <strain evidence="14">IBT 16125</strain>
    </source>
</reference>
<dbReference type="GO" id="GO:0140359">
    <property type="term" value="F:ABC-type transporter activity"/>
    <property type="evidence" value="ECO:0007669"/>
    <property type="project" value="InterPro"/>
</dbReference>
<reference evidence="14" key="1">
    <citation type="submission" date="2022-12" db="EMBL/GenBank/DDBJ databases">
        <authorList>
            <person name="Petersen C."/>
        </authorList>
    </citation>
    <scope>NUCLEOTIDE SEQUENCE</scope>
    <source>
        <strain evidence="14">IBT 16125</strain>
    </source>
</reference>
<comment type="similarity">
    <text evidence="2">Belongs to the ABC transporter superfamily. ABCC family. Conjugate transporter (TC 3.A.1.208) subfamily.</text>
</comment>
<evidence type="ECO:0000256" key="7">
    <source>
        <dbReference type="ARBA" id="ARBA00022840"/>
    </source>
</evidence>
<evidence type="ECO:0000259" key="13">
    <source>
        <dbReference type="PROSITE" id="PS50929"/>
    </source>
</evidence>
<keyword evidence="3" id="KW-0813">Transport</keyword>
<keyword evidence="4" id="KW-1003">Cell membrane</keyword>
<dbReference type="CDD" id="cd18579">
    <property type="entry name" value="ABC_6TM_ABCC_D1"/>
    <property type="match status" value="1"/>
</dbReference>
<dbReference type="InterPro" id="IPR003593">
    <property type="entry name" value="AAA+_ATPase"/>
</dbReference>
<feature type="transmembrane region" description="Helical" evidence="11">
    <location>
        <begin position="69"/>
        <end position="92"/>
    </location>
</feature>
<dbReference type="GeneID" id="81601630"/>
<evidence type="ECO:0000256" key="2">
    <source>
        <dbReference type="ARBA" id="ARBA00009726"/>
    </source>
</evidence>
<organism evidence="14 15">
    <name type="scientific">Penicillium daleae</name>
    <dbReference type="NCBI Taxonomy" id="63821"/>
    <lineage>
        <taxon>Eukaryota</taxon>
        <taxon>Fungi</taxon>
        <taxon>Dikarya</taxon>
        <taxon>Ascomycota</taxon>
        <taxon>Pezizomycotina</taxon>
        <taxon>Eurotiomycetes</taxon>
        <taxon>Eurotiomycetidae</taxon>
        <taxon>Eurotiales</taxon>
        <taxon>Aspergillaceae</taxon>
        <taxon>Penicillium</taxon>
    </lineage>
</organism>
<dbReference type="RefSeq" id="XP_056764213.1">
    <property type="nucleotide sequence ID" value="XM_056911387.1"/>
</dbReference>
<dbReference type="InterPro" id="IPR050173">
    <property type="entry name" value="ABC_transporter_C-like"/>
</dbReference>
<dbReference type="Pfam" id="PF00005">
    <property type="entry name" value="ABC_tran"/>
    <property type="match status" value="2"/>
</dbReference>
<dbReference type="Gene3D" id="1.20.1560.10">
    <property type="entry name" value="ABC transporter type 1, transmembrane domain"/>
    <property type="match status" value="2"/>
</dbReference>
<dbReference type="GO" id="GO:0005524">
    <property type="term" value="F:ATP binding"/>
    <property type="evidence" value="ECO:0007669"/>
    <property type="project" value="UniProtKB-KW"/>
</dbReference>
<keyword evidence="15" id="KW-1185">Reference proteome</keyword>
<feature type="domain" description="ABC transporter" evidence="12">
    <location>
        <begin position="1191"/>
        <end position="1422"/>
    </location>
</feature>
<accession>A0AAD6G1E3</accession>
<dbReference type="InterPro" id="IPR003439">
    <property type="entry name" value="ABC_transporter-like_ATP-bd"/>
</dbReference>
<evidence type="ECO:0000256" key="3">
    <source>
        <dbReference type="ARBA" id="ARBA00022448"/>
    </source>
</evidence>
<dbReference type="CDD" id="cd18580">
    <property type="entry name" value="ABC_6TM_ABCC_D2"/>
    <property type="match status" value="1"/>
</dbReference>
<evidence type="ECO:0000256" key="8">
    <source>
        <dbReference type="ARBA" id="ARBA00022989"/>
    </source>
</evidence>
<dbReference type="SUPFAM" id="SSF90123">
    <property type="entry name" value="ABC transporter transmembrane region"/>
    <property type="match status" value="2"/>
</dbReference>
<evidence type="ECO:0000256" key="4">
    <source>
        <dbReference type="ARBA" id="ARBA00022475"/>
    </source>
</evidence>
<proteinExistence type="inferred from homology"/>
<evidence type="ECO:0000256" key="6">
    <source>
        <dbReference type="ARBA" id="ARBA00022741"/>
    </source>
</evidence>
<feature type="transmembrane region" description="Helical" evidence="11">
    <location>
        <begin position="410"/>
        <end position="434"/>
    </location>
</feature>
<dbReference type="FunFam" id="1.20.1560.10:FF:000055">
    <property type="entry name" value="ABC multidrug transporter (Eurofung)"/>
    <property type="match status" value="1"/>
</dbReference>
<feature type="transmembrane region" description="Helical" evidence="11">
    <location>
        <begin position="38"/>
        <end position="57"/>
    </location>
</feature>
<keyword evidence="14" id="KW-0378">Hydrolase</keyword>
<dbReference type="GO" id="GO:0005886">
    <property type="term" value="C:plasma membrane"/>
    <property type="evidence" value="ECO:0007669"/>
    <property type="project" value="UniProtKB-SubCell"/>
</dbReference>
<dbReference type="SMART" id="SM00382">
    <property type="entry name" value="AAA"/>
    <property type="match status" value="2"/>
</dbReference>
<dbReference type="FunFam" id="1.20.1560.10:FF:000066">
    <property type="entry name" value="ABC multidrug transporter (Eurofung)"/>
    <property type="match status" value="1"/>
</dbReference>
<keyword evidence="5 11" id="KW-0812">Transmembrane</keyword>
<dbReference type="InterPro" id="IPR017871">
    <property type="entry name" value="ABC_transporter-like_CS"/>
</dbReference>
<dbReference type="InterPro" id="IPR056227">
    <property type="entry name" value="TMD0_ABC"/>
</dbReference>
<feature type="domain" description="ABC transporter" evidence="12">
    <location>
        <begin position="607"/>
        <end position="834"/>
    </location>
</feature>
<keyword evidence="6" id="KW-0547">Nucleotide-binding</keyword>
<feature type="domain" description="ABC transmembrane type-1" evidence="13">
    <location>
        <begin position="891"/>
        <end position="1154"/>
    </location>
</feature>
<feature type="transmembrane region" description="Helical" evidence="11">
    <location>
        <begin position="276"/>
        <end position="292"/>
    </location>
</feature>
<evidence type="ECO:0000256" key="11">
    <source>
        <dbReference type="SAM" id="Phobius"/>
    </source>
</evidence>
<feature type="transmembrane region" description="Helical" evidence="11">
    <location>
        <begin position="929"/>
        <end position="955"/>
    </location>
</feature>
<keyword evidence="10" id="KW-0325">Glycoprotein</keyword>
<dbReference type="InterPro" id="IPR027417">
    <property type="entry name" value="P-loop_NTPase"/>
</dbReference>
<feature type="transmembrane region" description="Helical" evidence="11">
    <location>
        <begin position="1096"/>
        <end position="1119"/>
    </location>
</feature>
<keyword evidence="9 11" id="KW-0472">Membrane</keyword>
<dbReference type="Gene3D" id="3.40.50.300">
    <property type="entry name" value="P-loop containing nucleotide triphosphate hydrolases"/>
    <property type="match status" value="2"/>
</dbReference>
<feature type="transmembrane region" description="Helical" evidence="11">
    <location>
        <begin position="312"/>
        <end position="333"/>
    </location>
</feature>
<keyword evidence="7" id="KW-0067">ATP-binding</keyword>
<dbReference type="PROSITE" id="PS50893">
    <property type="entry name" value="ABC_TRANSPORTER_2"/>
    <property type="match status" value="2"/>
</dbReference>
<dbReference type="Pfam" id="PF24357">
    <property type="entry name" value="TMD0_ABC"/>
    <property type="match status" value="1"/>
</dbReference>
<dbReference type="PANTHER" id="PTHR24223:SF399">
    <property type="entry name" value="ABC TRANSPORTER ATNG"/>
    <property type="match status" value="1"/>
</dbReference>
<dbReference type="InterPro" id="IPR036640">
    <property type="entry name" value="ABC1_TM_sf"/>
</dbReference>
<sequence length="1429" mass="158497">MIDAPLPCSVADEDVFGPFVNASCHHGFDFTLLFEETILTLLPLSLLLLSGVLRVWSLRCSPDKVNRSWLYAAKETALAIQISLQLVLLILWSKPSIPTTRATIPTAVASMTASIFLLHLSHLEHLRSLRPSTIICIFVGSTLLFDITRLRTLYFMPNNRPITILFTVGWVGKLVILVLESKEKRSLLKKAFEGTSLESTANTFNRALFWWLNGLLWEGSKTTLTVDSLPVLDDALKAASTPEDLIEAWTKADKYRPNALLWTLAWHYKWEIMEGVLPRIAFTGFSFAQPFLVERVLAFMTEPEHVNSTNYAGGLIAAYAIVYIGLAVSFTVYQHKTCRLVTMVRGSLVTLIFNKTLRMSSSAVTDASAVTLMSTDIERIGSGIRQIPETYSNFIEVALALWLLARLLKLATIASTLVVVICLIIGIPLAVASGDAQGTWLEAVEERVAVTSKVLGVMKSIKMTGLTKVIANYIRQLRTQEIRASFAFRLYTVLIITFSYASSALAPVFGFGVYIIIARSQDSGTLTNSMAFSALTLFFLLDQPMIGFVDGSEDLMAVVNCFQRIQKHLLDTERIDCRTTHAAESSRLIDVEPVEWQDDYGLSCAVARDLSAAWSVDNEPVLKKLNFAITTGLITMIVGPVGCGKSTLLKALLGEVPEASGTISTTFKNAAYCSQSPWITFGTIRQNVVGASPWDQKWYDTIIQACSLQMDLQQLPSGDQTKVGVRGSRLSGGQQMRVALARALYSREPVLLLDDVLTGLDRETERAILEVVFSSGGLIKKTGQTVVLATNSVAHHLAYADFVISLNEEGRLIEQGSYEALVAGHGYVGMLASKATTVVTTREPNLVIDDETLQGLNLEKDDNIDSTSRRTSDLAVYLYYFQNIGWPLLMLFFACACLFIFGLIFPQIWLQWWTVANEKRPNENIEYWLGVYGALGFLTLFSAFLANWVFGMLIIPKTARRFHEILLGTTMRFSQDLELIDEELPEAFELTIYAVLGFFVEGFLVFVGSSYVTTAVIPFVVLVVYYVGTYYVRTSRQIRLLDIESKAPLFSQFLEAMSGLPSIRAYGWSEHYQHQEMVALEASQRPFYTLYCIQRWLSVVLDLVIAGISVVVVAIALSMRGSSSLNLLGIALFNIVGFSGTLQVLVTQWIDLETSIGAVSRIRSYVQHAKTEDLDTEIEVVPTFWPEKGDVQISRVSASYESSSEPVLQDIDLTILAGEKVALCGRTGSGKSSLISTILRLLDLKHGSIHIDGVDISRVSRSHVRSRLNTIPQQAFFLHGTIRLNANPEGTASGETIIEALQAVNLWSYLESKGGLDADMSEDILSHGQQQLFCLARALCKPSSILIMDEATSSVDSETDALMQNVIRTHFQHQTIIAIAHKLDTILDYDKIAFMDHGRIVEFDTPKALLSREGSAFKAMFDTFRRRPE</sequence>
<evidence type="ECO:0000256" key="9">
    <source>
        <dbReference type="ARBA" id="ARBA00023136"/>
    </source>
</evidence>
<feature type="transmembrane region" description="Helical" evidence="11">
    <location>
        <begin position="1015"/>
        <end position="1032"/>
    </location>
</feature>
<evidence type="ECO:0000313" key="14">
    <source>
        <dbReference type="EMBL" id="KAJ5444133.1"/>
    </source>
</evidence>
<feature type="transmembrane region" description="Helical" evidence="11">
    <location>
        <begin position="486"/>
        <end position="517"/>
    </location>
</feature>
<feature type="transmembrane region" description="Helical" evidence="11">
    <location>
        <begin position="888"/>
        <end position="909"/>
    </location>
</feature>
<dbReference type="SUPFAM" id="SSF52540">
    <property type="entry name" value="P-loop containing nucleoside triphosphate hydrolases"/>
    <property type="match status" value="2"/>
</dbReference>
<dbReference type="PROSITE" id="PS00211">
    <property type="entry name" value="ABC_TRANSPORTER_1"/>
    <property type="match status" value="2"/>
</dbReference>
<feature type="transmembrane region" description="Helical" evidence="11">
    <location>
        <begin position="132"/>
        <end position="150"/>
    </location>
</feature>
<keyword evidence="8 11" id="KW-1133">Transmembrane helix</keyword>
<feature type="domain" description="ABC transmembrane type-1" evidence="13">
    <location>
        <begin position="280"/>
        <end position="557"/>
    </location>
</feature>
<dbReference type="CDD" id="cd03244">
    <property type="entry name" value="ABCC_MRP_domain2"/>
    <property type="match status" value="1"/>
</dbReference>